<evidence type="ECO:0000256" key="5">
    <source>
        <dbReference type="ARBA" id="ARBA00053339"/>
    </source>
</evidence>
<protein>
    <recommendedName>
        <fullName evidence="7">Protein-glucosylgalactosylhydroxylysine glucosidase</fullName>
        <ecNumber evidence="6">3.2.1.107</ecNumber>
    </recommendedName>
    <alternativeName>
        <fullName evidence="8">Acid trehalase-like protein 1</fullName>
    </alternativeName>
</protein>
<dbReference type="EMBL" id="JAZGQO010000007">
    <property type="protein sequence ID" value="KAK6180852.1"/>
    <property type="molecule type" value="Genomic_DNA"/>
</dbReference>
<feature type="chain" id="PRO_5042871959" description="Protein-glucosylgalactosylhydroxylysine glucosidase" evidence="9">
    <location>
        <begin position="27"/>
        <end position="737"/>
    </location>
</feature>
<organism evidence="11 12">
    <name type="scientific">Patella caerulea</name>
    <name type="common">Rayed Mediterranean limpet</name>
    <dbReference type="NCBI Taxonomy" id="87958"/>
    <lineage>
        <taxon>Eukaryota</taxon>
        <taxon>Metazoa</taxon>
        <taxon>Spiralia</taxon>
        <taxon>Lophotrochozoa</taxon>
        <taxon>Mollusca</taxon>
        <taxon>Gastropoda</taxon>
        <taxon>Patellogastropoda</taxon>
        <taxon>Patelloidea</taxon>
        <taxon>Patellidae</taxon>
        <taxon>Patella</taxon>
    </lineage>
</organism>
<accession>A0AAN8PP94</accession>
<comment type="function">
    <text evidence="5">Catalyzes the hydrolysis of glucose from the disaccharide unit linked to hydroxylysine residues of collagen and collagen-like proteins.</text>
</comment>
<comment type="similarity">
    <text evidence="1">Belongs to the glycosyl hydrolase 65 family.</text>
</comment>
<proteinExistence type="inferred from homology"/>
<evidence type="ECO:0000256" key="9">
    <source>
        <dbReference type="SAM" id="SignalP"/>
    </source>
</evidence>
<dbReference type="Gene3D" id="1.50.10.10">
    <property type="match status" value="1"/>
</dbReference>
<evidence type="ECO:0000256" key="1">
    <source>
        <dbReference type="ARBA" id="ARBA00006768"/>
    </source>
</evidence>
<evidence type="ECO:0000256" key="8">
    <source>
        <dbReference type="ARBA" id="ARBA00079982"/>
    </source>
</evidence>
<evidence type="ECO:0000256" key="2">
    <source>
        <dbReference type="ARBA" id="ARBA00022801"/>
    </source>
</evidence>
<comment type="caution">
    <text evidence="11">The sequence shown here is derived from an EMBL/GenBank/DDBJ whole genome shotgun (WGS) entry which is preliminary data.</text>
</comment>
<keyword evidence="9" id="KW-0732">Signal</keyword>
<name>A0AAN8PP94_PATCE</name>
<sequence length="737" mass="83524">MTVDIIHIRNMIVVFLLMALSVNTECAKETPKRCQIVHQNKYTDVPCVNLGGYRYAELPEAATVLQTSELPKDPRLMPEIGNGHIATVIQGDSMFMNGLYNGYNCTSHRARIASTCGVITECLTNCSSRIYKLDLARGIFIERYDGDGFYMEIRTYAHRVLNRLFVVEIEMSRQGNQNVTMGIKVNSGKPSTDIKYNTQLKHLNNGKILVGRTTEPEYPSIVGTIPVGIIYDDVPDNITIPNGISAMTVYFFTGISLQSSESITYYDKGMELMVNRTLLSTHVDAWMDVWNKGRIDVEGNDDLARTNYASLYYLLSSLPLQRDQHNWPFWGLAPCGLAHGDIGDYLGRKFWDQETWMFPSILLLHVDISKLIIDSRVRKLTLAQANAGFRGYKGALYPWETAFTGLEVDCPGSMGFSEFHLSSDISFAIRQFFYLTNDTDFILHEMAGETMLQIAEFWESYVYLNPTTNMYEFNNVTGPDEYNVGVNNSVYTNILAGMCLQSAQMAGKMMGKETPKVWQDIQDRLYIPYDKDTVYHPEFDGYKIGTSIKQADVILIGFPFMYKYESDEARRNDLNIYEKVVGNGPAMTWGMYAVNWLELGGNKNHADELFLRGTKNVQKPFYTWTENADGSGAVNFHTGMGGYLQSVIYGYGGFRINENSLNFNPQMLPGTSRWNITGLDYRGNSLDFSFQENEMFVTLTNRTSTVVKIYLYKDETTKILSSTSQTFPVQKAEITVE</sequence>
<evidence type="ECO:0000256" key="6">
    <source>
        <dbReference type="ARBA" id="ARBA00066430"/>
    </source>
</evidence>
<dbReference type="FunFam" id="1.50.10.10:FF:000023">
    <property type="entry name" value="Protein-glucosylgalactosylhydroxylysine glucosidase"/>
    <property type="match status" value="1"/>
</dbReference>
<dbReference type="EC" id="3.2.1.107" evidence="6"/>
<dbReference type="Pfam" id="PF03632">
    <property type="entry name" value="Glyco_hydro_65m"/>
    <property type="match status" value="1"/>
</dbReference>
<evidence type="ECO:0000259" key="10">
    <source>
        <dbReference type="Pfam" id="PF03632"/>
    </source>
</evidence>
<evidence type="ECO:0000256" key="3">
    <source>
        <dbReference type="ARBA" id="ARBA00023295"/>
    </source>
</evidence>
<comment type="catalytic activity">
    <reaction evidence="4">
        <text>(5R)-5-O-[alpha-D-glucosyl-(1-&gt;2)-beta-D-galactosyl]-5-hydroxy-L-lysyl-[collagen] + H2O = (5R)-5-O-(beta-D-galactosyl)-5-hydroxy-L-lysyl-[collagen] + D-glucose</text>
        <dbReference type="Rhea" id="RHEA:11068"/>
        <dbReference type="Rhea" id="RHEA-COMP:12753"/>
        <dbReference type="Rhea" id="RHEA-COMP:12754"/>
        <dbReference type="ChEBI" id="CHEBI:4167"/>
        <dbReference type="ChEBI" id="CHEBI:15377"/>
        <dbReference type="ChEBI" id="CHEBI:133443"/>
        <dbReference type="ChEBI" id="CHEBI:133452"/>
        <dbReference type="EC" id="3.2.1.107"/>
    </reaction>
</comment>
<evidence type="ECO:0000256" key="4">
    <source>
        <dbReference type="ARBA" id="ARBA00051415"/>
    </source>
</evidence>
<keyword evidence="3" id="KW-0326">Glycosidase</keyword>
<evidence type="ECO:0000256" key="7">
    <source>
        <dbReference type="ARBA" id="ARBA00071505"/>
    </source>
</evidence>
<keyword evidence="2" id="KW-0378">Hydrolase</keyword>
<dbReference type="PANTHER" id="PTHR11051:SF8">
    <property type="entry name" value="PROTEIN-GLUCOSYLGALACTOSYLHYDROXYLYSINE GLUCOSIDASE"/>
    <property type="match status" value="1"/>
</dbReference>
<dbReference type="GO" id="GO:0047402">
    <property type="term" value="F:protein-glucosylgalactosylhydroxylysine glucosidase activity"/>
    <property type="evidence" value="ECO:0007669"/>
    <property type="project" value="UniProtKB-EC"/>
</dbReference>
<dbReference type="InterPro" id="IPR005195">
    <property type="entry name" value="Glyco_hydro_65_M"/>
</dbReference>
<evidence type="ECO:0000313" key="12">
    <source>
        <dbReference type="Proteomes" id="UP001347796"/>
    </source>
</evidence>
<dbReference type="Proteomes" id="UP001347796">
    <property type="component" value="Unassembled WGS sequence"/>
</dbReference>
<evidence type="ECO:0000313" key="11">
    <source>
        <dbReference type="EMBL" id="KAK6180852.1"/>
    </source>
</evidence>
<dbReference type="PANTHER" id="PTHR11051">
    <property type="entry name" value="GLYCOSYL HYDROLASE-RELATED"/>
    <property type="match status" value="1"/>
</dbReference>
<dbReference type="InterPro" id="IPR008928">
    <property type="entry name" value="6-hairpin_glycosidase_sf"/>
</dbReference>
<dbReference type="AlphaFoldDB" id="A0AAN8PP94"/>
<feature type="domain" description="Glycoside hydrolase family 65 central catalytic" evidence="10">
    <location>
        <begin position="344"/>
        <end position="542"/>
    </location>
</feature>
<gene>
    <name evidence="11" type="ORF">SNE40_008830</name>
</gene>
<dbReference type="GO" id="GO:0005975">
    <property type="term" value="P:carbohydrate metabolic process"/>
    <property type="evidence" value="ECO:0007669"/>
    <property type="project" value="InterPro"/>
</dbReference>
<dbReference type="SUPFAM" id="SSF48208">
    <property type="entry name" value="Six-hairpin glycosidases"/>
    <property type="match status" value="1"/>
</dbReference>
<reference evidence="11 12" key="1">
    <citation type="submission" date="2024-01" db="EMBL/GenBank/DDBJ databases">
        <title>The genome of the rayed Mediterranean limpet Patella caerulea (Linnaeus, 1758).</title>
        <authorList>
            <person name="Anh-Thu Weber A."/>
            <person name="Halstead-Nussloch G."/>
        </authorList>
    </citation>
    <scope>NUCLEOTIDE SEQUENCE [LARGE SCALE GENOMIC DNA]</scope>
    <source>
        <strain evidence="11">AATW-2023a</strain>
        <tissue evidence="11">Whole specimen</tissue>
    </source>
</reference>
<dbReference type="Gene3D" id="2.60.420.10">
    <property type="entry name" value="Maltose phosphorylase, domain 3"/>
    <property type="match status" value="1"/>
</dbReference>
<keyword evidence="12" id="KW-1185">Reference proteome</keyword>
<feature type="signal peptide" evidence="9">
    <location>
        <begin position="1"/>
        <end position="26"/>
    </location>
</feature>
<dbReference type="InterPro" id="IPR012341">
    <property type="entry name" value="6hp_glycosidase-like_sf"/>
</dbReference>